<keyword evidence="9" id="KW-0472">Membrane</keyword>
<feature type="compositionally biased region" description="Basic and acidic residues" evidence="8">
    <location>
        <begin position="337"/>
        <end position="387"/>
    </location>
</feature>
<keyword evidence="12" id="KW-1185">Reference proteome</keyword>
<keyword evidence="9" id="KW-1133">Transmembrane helix</keyword>
<evidence type="ECO:0000313" key="12">
    <source>
        <dbReference type="Proteomes" id="UP001642540"/>
    </source>
</evidence>
<dbReference type="Proteomes" id="UP001642540">
    <property type="component" value="Unassembled WGS sequence"/>
</dbReference>
<feature type="compositionally biased region" description="Polar residues" evidence="8">
    <location>
        <begin position="395"/>
        <end position="404"/>
    </location>
</feature>
<comment type="caution">
    <text evidence="11">The sequence shown here is derived from an EMBL/GenBank/DDBJ whole genome shotgun (WGS) entry which is preliminary data.</text>
</comment>
<dbReference type="EMBL" id="CAXLJM020000151">
    <property type="protein sequence ID" value="CAL8143082.1"/>
    <property type="molecule type" value="Genomic_DNA"/>
</dbReference>
<dbReference type="SMART" id="SM00235">
    <property type="entry name" value="ZnMc"/>
    <property type="match status" value="1"/>
</dbReference>
<keyword evidence="4 6" id="KW-0862">Zinc</keyword>
<evidence type="ECO:0000256" key="1">
    <source>
        <dbReference type="ARBA" id="ARBA00022670"/>
    </source>
</evidence>
<feature type="transmembrane region" description="Helical" evidence="9">
    <location>
        <begin position="29"/>
        <end position="49"/>
    </location>
</feature>
<feature type="binding site" evidence="6">
    <location>
        <position position="182"/>
    </location>
    <ligand>
        <name>Zn(2+)</name>
        <dbReference type="ChEBI" id="CHEBI:29105"/>
        <note>catalytic</note>
    </ligand>
</feature>
<reference evidence="11 12" key="1">
    <citation type="submission" date="2024-08" db="EMBL/GenBank/DDBJ databases">
        <authorList>
            <person name="Cucini C."/>
            <person name="Frati F."/>
        </authorList>
    </citation>
    <scope>NUCLEOTIDE SEQUENCE [LARGE SCALE GENOMIC DNA]</scope>
</reference>
<feature type="active site" evidence="6">
    <location>
        <position position="173"/>
    </location>
</feature>
<feature type="binding site" evidence="6">
    <location>
        <position position="176"/>
    </location>
    <ligand>
        <name>Zn(2+)</name>
        <dbReference type="ChEBI" id="CHEBI:29105"/>
        <note>catalytic</note>
    </ligand>
</feature>
<dbReference type="InterPro" id="IPR006026">
    <property type="entry name" value="Peptidase_Metallo"/>
</dbReference>
<dbReference type="SUPFAM" id="SSF55486">
    <property type="entry name" value="Metalloproteases ('zincins'), catalytic domain"/>
    <property type="match status" value="1"/>
</dbReference>
<evidence type="ECO:0000256" key="8">
    <source>
        <dbReference type="SAM" id="MobiDB-lite"/>
    </source>
</evidence>
<feature type="compositionally biased region" description="Polar residues" evidence="8">
    <location>
        <begin position="425"/>
        <end position="465"/>
    </location>
</feature>
<name>A0ABP1S372_9HEXA</name>
<dbReference type="PANTHER" id="PTHR10127:SF780">
    <property type="entry name" value="METALLOENDOPEPTIDASE"/>
    <property type="match status" value="1"/>
</dbReference>
<evidence type="ECO:0000259" key="10">
    <source>
        <dbReference type="PROSITE" id="PS51864"/>
    </source>
</evidence>
<comment type="cofactor">
    <cofactor evidence="6 7">
        <name>Zn(2+)</name>
        <dbReference type="ChEBI" id="CHEBI:29105"/>
    </cofactor>
    <text evidence="6 7">Binds 1 zinc ion per subunit.</text>
</comment>
<evidence type="ECO:0000256" key="7">
    <source>
        <dbReference type="RuleBase" id="RU361183"/>
    </source>
</evidence>
<sequence length="472" mass="54020">MIRLAPLPFQQQSHHHHHHQRHQEHRRSLVFIVVTVGFVLLCVISNFSVSGEGPSCNQVGHGPEDIIMASGRINPKYTWYKRGHKTYVPIVMDPTYSYKEHSTIIGGLNEIQEKTCVEFELYDDEASLHGKDYVYITRTTKRGCWSYIGRIGRGKQEMGLPPGCITHRTAMHEMMHALGFRHEHVRHDRDDYIIIFWGNIRTGRESNFQKRGTDTSVGPYDYDSIMHYEKKAFSNNGADTIRPLKNGVKIGVRQKMSYWDAKKINIMYGCSAGGGGGGHLSWTPEHDDHHDDVLSPVPRNASSSPSSSEIEVAYDELDYDPGLTPSAGSGRGGFHRQRNDEHPDDHDHHHPASFDHHHNQDDEHPHSHQQRDPSGHQHQHLDEDDNHHHPHRSGYLQSRHQNQYPHHDPGQNHFHSNEDDRSNGFVHNQPHQQNVPQSYSHFTLDTYPTTGGSHPAQNDESNNAGNEEFYDF</sequence>
<keyword evidence="2 6" id="KW-0479">Metal-binding</keyword>
<comment type="caution">
    <text evidence="6">Lacks conserved residue(s) required for the propagation of feature annotation.</text>
</comment>
<evidence type="ECO:0000256" key="2">
    <source>
        <dbReference type="ARBA" id="ARBA00022723"/>
    </source>
</evidence>
<keyword evidence="1 6" id="KW-0645">Protease</keyword>
<dbReference type="EC" id="3.4.24.-" evidence="7"/>
<dbReference type="Pfam" id="PF01400">
    <property type="entry name" value="Astacin"/>
    <property type="match status" value="1"/>
</dbReference>
<evidence type="ECO:0000256" key="4">
    <source>
        <dbReference type="ARBA" id="ARBA00022833"/>
    </source>
</evidence>
<evidence type="ECO:0000256" key="9">
    <source>
        <dbReference type="SAM" id="Phobius"/>
    </source>
</evidence>
<dbReference type="InterPro" id="IPR024079">
    <property type="entry name" value="MetalloPept_cat_dom_sf"/>
</dbReference>
<evidence type="ECO:0000313" key="11">
    <source>
        <dbReference type="EMBL" id="CAL8143082.1"/>
    </source>
</evidence>
<evidence type="ECO:0000256" key="6">
    <source>
        <dbReference type="PROSITE-ProRule" id="PRU01211"/>
    </source>
</evidence>
<dbReference type="InterPro" id="IPR001506">
    <property type="entry name" value="Peptidase_M12A"/>
</dbReference>
<keyword evidence="3 6" id="KW-0378">Hydrolase</keyword>
<feature type="domain" description="Peptidase M12A" evidence="10">
    <location>
        <begin position="70"/>
        <end position="271"/>
    </location>
</feature>
<dbReference type="PANTHER" id="PTHR10127">
    <property type="entry name" value="DISCOIDIN, CUB, EGF, LAMININ , AND ZINC METALLOPROTEASE DOMAIN CONTAINING"/>
    <property type="match status" value="1"/>
</dbReference>
<feature type="binding site" evidence="6">
    <location>
        <position position="172"/>
    </location>
    <ligand>
        <name>Zn(2+)</name>
        <dbReference type="ChEBI" id="CHEBI:29105"/>
        <note>catalytic</note>
    </ligand>
</feature>
<dbReference type="Gene3D" id="3.40.390.10">
    <property type="entry name" value="Collagenase (Catalytic Domain)"/>
    <property type="match status" value="1"/>
</dbReference>
<dbReference type="PROSITE" id="PS51864">
    <property type="entry name" value="ASTACIN"/>
    <property type="match status" value="1"/>
</dbReference>
<feature type="region of interest" description="Disordered" evidence="8">
    <location>
        <begin position="279"/>
        <end position="472"/>
    </location>
</feature>
<evidence type="ECO:0000256" key="3">
    <source>
        <dbReference type="ARBA" id="ARBA00022801"/>
    </source>
</evidence>
<keyword evidence="9" id="KW-0812">Transmembrane</keyword>
<gene>
    <name evidence="11" type="ORF">ODALV1_LOCUS29256</name>
</gene>
<feature type="compositionally biased region" description="Basic and acidic residues" evidence="8">
    <location>
        <begin position="284"/>
        <end position="293"/>
    </location>
</feature>
<proteinExistence type="predicted"/>
<dbReference type="InterPro" id="IPR034035">
    <property type="entry name" value="Astacin-like_dom"/>
</dbReference>
<dbReference type="PRINTS" id="PR00480">
    <property type="entry name" value="ASTACIN"/>
</dbReference>
<feature type="compositionally biased region" description="Low complexity" evidence="8">
    <location>
        <begin position="295"/>
        <end position="308"/>
    </location>
</feature>
<dbReference type="CDD" id="cd04280">
    <property type="entry name" value="ZnMc_astacin_like"/>
    <property type="match status" value="1"/>
</dbReference>
<protein>
    <recommendedName>
        <fullName evidence="7">Metalloendopeptidase</fullName>
        <ecNumber evidence="7">3.4.24.-</ecNumber>
    </recommendedName>
</protein>
<accession>A0ABP1S372</accession>
<evidence type="ECO:0000256" key="5">
    <source>
        <dbReference type="ARBA" id="ARBA00023049"/>
    </source>
</evidence>
<keyword evidence="5 6" id="KW-0482">Metalloprotease</keyword>
<organism evidence="11 12">
    <name type="scientific">Orchesella dallaii</name>
    <dbReference type="NCBI Taxonomy" id="48710"/>
    <lineage>
        <taxon>Eukaryota</taxon>
        <taxon>Metazoa</taxon>
        <taxon>Ecdysozoa</taxon>
        <taxon>Arthropoda</taxon>
        <taxon>Hexapoda</taxon>
        <taxon>Collembola</taxon>
        <taxon>Entomobryomorpha</taxon>
        <taxon>Entomobryoidea</taxon>
        <taxon>Orchesellidae</taxon>
        <taxon>Orchesellinae</taxon>
        <taxon>Orchesella</taxon>
    </lineage>
</organism>
<feature type="compositionally biased region" description="Basic and acidic residues" evidence="8">
    <location>
        <begin position="405"/>
        <end position="422"/>
    </location>
</feature>